<accession>A0ABX6YLP1</accession>
<protein>
    <submittedName>
        <fullName evidence="1">Uncharacterized protein</fullName>
    </submittedName>
</protein>
<reference evidence="1 2" key="1">
    <citation type="submission" date="2020-12" db="EMBL/GenBank/DDBJ databases">
        <title>Microbacterium sp. HY060.</title>
        <authorList>
            <person name="Zhou J."/>
        </authorList>
    </citation>
    <scope>NUCLEOTIDE SEQUENCE [LARGE SCALE GENOMIC DNA]</scope>
    <source>
        <strain evidence="1 2">HY60</strain>
    </source>
</reference>
<dbReference type="EMBL" id="CP061169">
    <property type="protein sequence ID" value="QPZ39733.1"/>
    <property type="molecule type" value="Genomic_DNA"/>
</dbReference>
<gene>
    <name evidence="1" type="ORF">HCR76_06720</name>
</gene>
<sequence>MSTQNRALARVDDPETSWDAANEVNLSEVQHRIGVILEEHTSSYIYGMTDEEISQAYRSLYGFDATDQSLRSRRAELVKLQKVVFTGFYGKTILGNRTRRWALAGSEDES</sequence>
<keyword evidence="2" id="KW-1185">Reference proteome</keyword>
<name>A0ABX6YLP1_9MICO</name>
<evidence type="ECO:0000313" key="1">
    <source>
        <dbReference type="EMBL" id="QPZ39733.1"/>
    </source>
</evidence>
<organism evidence="1 2">
    <name type="scientific">Paramicrobacterium chengjingii</name>
    <dbReference type="NCBI Taxonomy" id="2769067"/>
    <lineage>
        <taxon>Bacteria</taxon>
        <taxon>Bacillati</taxon>
        <taxon>Actinomycetota</taxon>
        <taxon>Actinomycetes</taxon>
        <taxon>Micrococcales</taxon>
        <taxon>Microbacteriaceae</taxon>
        <taxon>Paramicrobacterium</taxon>
    </lineage>
</organism>
<dbReference type="RefSeq" id="WP_166989386.1">
    <property type="nucleotide sequence ID" value="NZ_CP061169.1"/>
</dbReference>
<dbReference type="Proteomes" id="UP000662814">
    <property type="component" value="Chromosome"/>
</dbReference>
<evidence type="ECO:0000313" key="2">
    <source>
        <dbReference type="Proteomes" id="UP000662814"/>
    </source>
</evidence>
<proteinExistence type="predicted"/>